<dbReference type="GO" id="GO:0005737">
    <property type="term" value="C:cytoplasm"/>
    <property type="evidence" value="ECO:0007669"/>
    <property type="project" value="TreeGrafter"/>
</dbReference>
<feature type="domain" description="FAD dependent oxidoreductase" evidence="2">
    <location>
        <begin position="59"/>
        <end position="439"/>
    </location>
</feature>
<dbReference type="Gene3D" id="3.30.9.10">
    <property type="entry name" value="D-Amino Acid Oxidase, subunit A, domain 2"/>
    <property type="match status" value="1"/>
</dbReference>
<dbReference type="eggNOG" id="ENOG502SH9U">
    <property type="taxonomic scope" value="Eukaryota"/>
</dbReference>
<dbReference type="PANTHER" id="PTHR13847">
    <property type="entry name" value="SARCOSINE DEHYDROGENASE-RELATED"/>
    <property type="match status" value="1"/>
</dbReference>
<dbReference type="Pfam" id="PF01266">
    <property type="entry name" value="DAO"/>
    <property type="match status" value="1"/>
</dbReference>
<organism evidence="3 4">
    <name type="scientific">Cyphellophora europaea (strain CBS 101466)</name>
    <name type="common">Phialophora europaea</name>
    <dbReference type="NCBI Taxonomy" id="1220924"/>
    <lineage>
        <taxon>Eukaryota</taxon>
        <taxon>Fungi</taxon>
        <taxon>Dikarya</taxon>
        <taxon>Ascomycota</taxon>
        <taxon>Pezizomycotina</taxon>
        <taxon>Eurotiomycetes</taxon>
        <taxon>Chaetothyriomycetidae</taxon>
        <taxon>Chaetothyriales</taxon>
        <taxon>Cyphellophoraceae</taxon>
        <taxon>Cyphellophora</taxon>
    </lineage>
</organism>
<name>W2RYC2_CYPE1</name>
<dbReference type="HOGENOM" id="CLU_022730_0_1_1"/>
<feature type="region of interest" description="Disordered" evidence="1">
    <location>
        <begin position="1"/>
        <end position="22"/>
    </location>
</feature>
<dbReference type="SUPFAM" id="SSF51905">
    <property type="entry name" value="FAD/NAD(P)-binding domain"/>
    <property type="match status" value="1"/>
</dbReference>
<feature type="compositionally biased region" description="Pro residues" evidence="1">
    <location>
        <begin position="1"/>
        <end position="11"/>
    </location>
</feature>
<dbReference type="InParanoid" id="W2RYC2"/>
<dbReference type="EMBL" id="KB822720">
    <property type="protein sequence ID" value="ETN40679.1"/>
    <property type="molecule type" value="Genomic_DNA"/>
</dbReference>
<proteinExistence type="predicted"/>
<evidence type="ECO:0000256" key="1">
    <source>
        <dbReference type="SAM" id="MobiDB-lite"/>
    </source>
</evidence>
<dbReference type="AlphaFoldDB" id="W2RYC2"/>
<dbReference type="GeneID" id="19972297"/>
<dbReference type="Proteomes" id="UP000030752">
    <property type="component" value="Unassembled WGS sequence"/>
</dbReference>
<evidence type="ECO:0000313" key="3">
    <source>
        <dbReference type="EMBL" id="ETN40679.1"/>
    </source>
</evidence>
<accession>W2RYC2</accession>
<dbReference type="OrthoDB" id="429143at2759"/>
<protein>
    <recommendedName>
        <fullName evidence="2">FAD dependent oxidoreductase domain-containing protein</fullName>
    </recommendedName>
</protein>
<gene>
    <name evidence="3" type="ORF">HMPREF1541_04958</name>
</gene>
<dbReference type="STRING" id="1220924.W2RYC2"/>
<sequence length="476" mass="51921">MAPHSTSPPPQTTSASAPPHIEPSFPLSNSSLSYWHRTTRAFKYLNANSTVSVPSSSPIVIIGSGLSGALTAFSLITTHSVTASDILILEAREAVSGASGRNAGHVRPDAFRGFTGYASLHGSEQALKIIANEKLVFERVDAFVKEHGVQCDFHPTTTFDVCLTEEFAKYEKEAYDAFVQAGGDVGHVKFWQGEEARRRTRVEGTVAAYEWPAGSSHPAKLCQWLLKTVVEQGAKLWTHCPALELKDTAGRKWAVSTPRGVVTADKVVHCTNGYSAALLPQLKSFVTPNKAQAHALVPQHGYTGDQVLESTMSLRYSMHHFYSLIQRQGDGTLVLGVSRANPELSQSTKAQVVSFDDGSFNSEVADDALRRFKIIFPQTESEKQRHGEGLDHAWTGVIGMTPDSVPLVGPIDELPGQYICAGFNGHGMARIWTCAPGLARLMQGGQWEETGLPECFQYTAERLSRTAQKRQKPSVW</sequence>
<dbReference type="InterPro" id="IPR036188">
    <property type="entry name" value="FAD/NAD-bd_sf"/>
</dbReference>
<keyword evidence="4" id="KW-1185">Reference proteome</keyword>
<dbReference type="RefSeq" id="XP_008717522.1">
    <property type="nucleotide sequence ID" value="XM_008719300.1"/>
</dbReference>
<reference evidence="3 4" key="1">
    <citation type="submission" date="2013-03" db="EMBL/GenBank/DDBJ databases">
        <title>The Genome Sequence of Phialophora europaea CBS 101466.</title>
        <authorList>
            <consortium name="The Broad Institute Genomics Platform"/>
            <person name="Cuomo C."/>
            <person name="de Hoog S."/>
            <person name="Gorbushina A."/>
            <person name="Walker B."/>
            <person name="Young S.K."/>
            <person name="Zeng Q."/>
            <person name="Gargeya S."/>
            <person name="Fitzgerald M."/>
            <person name="Haas B."/>
            <person name="Abouelleil A."/>
            <person name="Allen A.W."/>
            <person name="Alvarado L."/>
            <person name="Arachchi H.M."/>
            <person name="Berlin A.M."/>
            <person name="Chapman S.B."/>
            <person name="Gainer-Dewar J."/>
            <person name="Goldberg J."/>
            <person name="Griggs A."/>
            <person name="Gujja S."/>
            <person name="Hansen M."/>
            <person name="Howarth C."/>
            <person name="Imamovic A."/>
            <person name="Ireland A."/>
            <person name="Larimer J."/>
            <person name="McCowan C."/>
            <person name="Murphy C."/>
            <person name="Pearson M."/>
            <person name="Poon T.W."/>
            <person name="Priest M."/>
            <person name="Roberts A."/>
            <person name="Saif S."/>
            <person name="Shea T."/>
            <person name="Sisk P."/>
            <person name="Sykes S."/>
            <person name="Wortman J."/>
            <person name="Nusbaum C."/>
            <person name="Birren B."/>
        </authorList>
    </citation>
    <scope>NUCLEOTIDE SEQUENCE [LARGE SCALE GENOMIC DNA]</scope>
    <source>
        <strain evidence="3 4">CBS 101466</strain>
    </source>
</reference>
<dbReference type="InterPro" id="IPR006076">
    <property type="entry name" value="FAD-dep_OxRdtase"/>
</dbReference>
<dbReference type="PANTHER" id="PTHR13847:SF260">
    <property type="entry name" value="FAD DEPENDENT OXIDOREDUCTASE DOMAIN-CONTAINING PROTEIN"/>
    <property type="match status" value="1"/>
</dbReference>
<evidence type="ECO:0000259" key="2">
    <source>
        <dbReference type="Pfam" id="PF01266"/>
    </source>
</evidence>
<dbReference type="VEuPathDB" id="FungiDB:HMPREF1541_04958"/>
<evidence type="ECO:0000313" key="4">
    <source>
        <dbReference type="Proteomes" id="UP000030752"/>
    </source>
</evidence>
<dbReference type="Gene3D" id="3.50.50.60">
    <property type="entry name" value="FAD/NAD(P)-binding domain"/>
    <property type="match status" value="1"/>
</dbReference>